<dbReference type="Pfam" id="PF09157">
    <property type="entry name" value="TruB-C_2"/>
    <property type="match status" value="1"/>
</dbReference>
<dbReference type="PANTHER" id="PTHR13767">
    <property type="entry name" value="TRNA-PSEUDOURIDINE SYNTHASE"/>
    <property type="match status" value="1"/>
</dbReference>
<evidence type="ECO:0000256" key="2">
    <source>
        <dbReference type="ARBA" id="ARBA00005642"/>
    </source>
</evidence>
<dbReference type="InterPro" id="IPR015947">
    <property type="entry name" value="PUA-like_sf"/>
</dbReference>
<keyword evidence="4 5" id="KW-0413">Isomerase</keyword>
<feature type="domain" description="tRNA pseudouridine synthase II TruB subfamily 1 C-terminal" evidence="7">
    <location>
        <begin position="239"/>
        <end position="290"/>
    </location>
</feature>
<proteinExistence type="inferred from homology"/>
<dbReference type="InterPro" id="IPR036974">
    <property type="entry name" value="PUA_sf"/>
</dbReference>
<dbReference type="Gene3D" id="2.30.130.10">
    <property type="entry name" value="PUA domain"/>
    <property type="match status" value="1"/>
</dbReference>
<dbReference type="CDD" id="cd02573">
    <property type="entry name" value="PseudoU_synth_EcTruB"/>
    <property type="match status" value="1"/>
</dbReference>
<dbReference type="RefSeq" id="WP_121922404.1">
    <property type="nucleotide sequence ID" value="NZ_REFO01000010.1"/>
</dbReference>
<evidence type="ECO:0000259" key="6">
    <source>
        <dbReference type="Pfam" id="PF01509"/>
    </source>
</evidence>
<dbReference type="InterPro" id="IPR032819">
    <property type="entry name" value="TruB_C"/>
</dbReference>
<feature type="active site" description="Nucleophile" evidence="5">
    <location>
        <position position="43"/>
    </location>
</feature>
<dbReference type="SUPFAM" id="SSF55120">
    <property type="entry name" value="Pseudouridine synthase"/>
    <property type="match status" value="1"/>
</dbReference>
<dbReference type="InterPro" id="IPR002501">
    <property type="entry name" value="PsdUridine_synth_N"/>
</dbReference>
<dbReference type="SUPFAM" id="SSF88697">
    <property type="entry name" value="PUA domain-like"/>
    <property type="match status" value="1"/>
</dbReference>
<dbReference type="GO" id="GO:0003723">
    <property type="term" value="F:RNA binding"/>
    <property type="evidence" value="ECO:0007669"/>
    <property type="project" value="InterPro"/>
</dbReference>
<sequence>MDGIILIDKPAGITSNRLVQKVRKHLKDIYQQNIKIGHTGTLDFFATGLMILTIGKATRLTEEFQGLDKQYIATGELGKITDTYDINGKIIEEKKCNIDKEKLKQIIKSFEKTYFQYPPPFSAKRINGKRAYQLAKKGIEIELKPKKVSIYKIDILGINIPFFKIKIDCSSGTYIRSLIKEIGDETCCGAYVKELRRTKIDSFSVENAISLEEFLSFDKEKIEKNLIPIEDSLPFLEKIILDEGFDKRFLNGQRFKIPSNLEGKVKVFSKDNKFLGIGFIKDNILHPKKVFH</sequence>
<dbReference type="AlphaFoldDB" id="A0A3M0BKH8"/>
<name>A0A3M0BKH8_9AQUI</name>
<evidence type="ECO:0000256" key="1">
    <source>
        <dbReference type="ARBA" id="ARBA00000385"/>
    </source>
</evidence>
<dbReference type="Gene3D" id="3.30.2350.10">
    <property type="entry name" value="Pseudouridine synthase"/>
    <property type="match status" value="1"/>
</dbReference>
<evidence type="ECO:0000313" key="10">
    <source>
        <dbReference type="Proteomes" id="UP000280842"/>
    </source>
</evidence>
<dbReference type="GO" id="GO:1990481">
    <property type="term" value="P:mRNA pseudouridine synthesis"/>
    <property type="evidence" value="ECO:0007669"/>
    <property type="project" value="TreeGrafter"/>
</dbReference>
<organism evidence="9 10">
    <name type="scientific">Hydrogenothermus marinus</name>
    <dbReference type="NCBI Taxonomy" id="133270"/>
    <lineage>
        <taxon>Bacteria</taxon>
        <taxon>Pseudomonadati</taxon>
        <taxon>Aquificota</taxon>
        <taxon>Aquificia</taxon>
        <taxon>Aquificales</taxon>
        <taxon>Hydrogenothermaceae</taxon>
        <taxon>Hydrogenothermus</taxon>
    </lineage>
</organism>
<dbReference type="InterPro" id="IPR020103">
    <property type="entry name" value="PsdUridine_synth_cat_dom_sf"/>
</dbReference>
<keyword evidence="3 5" id="KW-0819">tRNA processing</keyword>
<evidence type="ECO:0000259" key="8">
    <source>
        <dbReference type="Pfam" id="PF16198"/>
    </source>
</evidence>
<dbReference type="Proteomes" id="UP000280842">
    <property type="component" value="Unassembled WGS sequence"/>
</dbReference>
<dbReference type="Pfam" id="PF16198">
    <property type="entry name" value="TruB_C_2"/>
    <property type="match status" value="1"/>
</dbReference>
<dbReference type="Pfam" id="PF01509">
    <property type="entry name" value="TruB_N"/>
    <property type="match status" value="1"/>
</dbReference>
<dbReference type="CDD" id="cd21152">
    <property type="entry name" value="PUA_TruB_bacterial"/>
    <property type="match status" value="1"/>
</dbReference>
<dbReference type="GO" id="GO:0160148">
    <property type="term" value="F:tRNA pseudouridine(55) synthase activity"/>
    <property type="evidence" value="ECO:0007669"/>
    <property type="project" value="UniProtKB-EC"/>
</dbReference>
<evidence type="ECO:0000313" key="9">
    <source>
        <dbReference type="EMBL" id="RMA97627.1"/>
    </source>
</evidence>
<dbReference type="InterPro" id="IPR014780">
    <property type="entry name" value="tRNA_psdUridine_synth_TruB"/>
</dbReference>
<dbReference type="GO" id="GO:0031119">
    <property type="term" value="P:tRNA pseudouridine synthesis"/>
    <property type="evidence" value="ECO:0007669"/>
    <property type="project" value="UniProtKB-UniRule"/>
</dbReference>
<dbReference type="EC" id="5.4.99.25" evidence="5"/>
<evidence type="ECO:0000256" key="5">
    <source>
        <dbReference type="HAMAP-Rule" id="MF_01080"/>
    </source>
</evidence>
<gene>
    <name evidence="5" type="primary">truB</name>
    <name evidence="9" type="ORF">CLV39_0247</name>
</gene>
<reference evidence="9 10" key="1">
    <citation type="submission" date="2018-10" db="EMBL/GenBank/DDBJ databases">
        <title>Genomic Encyclopedia of Archaeal and Bacterial Type Strains, Phase II (KMG-II): from individual species to whole genera.</title>
        <authorList>
            <person name="Goeker M."/>
        </authorList>
    </citation>
    <scope>NUCLEOTIDE SEQUENCE [LARGE SCALE GENOMIC DNA]</scope>
    <source>
        <strain evidence="9 10">VM1</strain>
    </source>
</reference>
<dbReference type="HAMAP" id="MF_01080">
    <property type="entry name" value="TruB_bact"/>
    <property type="match status" value="1"/>
</dbReference>
<evidence type="ECO:0000256" key="4">
    <source>
        <dbReference type="ARBA" id="ARBA00023235"/>
    </source>
</evidence>
<evidence type="ECO:0000259" key="7">
    <source>
        <dbReference type="Pfam" id="PF09157"/>
    </source>
</evidence>
<feature type="domain" description="Pseudouridine synthase II N-terminal" evidence="6">
    <location>
        <begin position="29"/>
        <end position="175"/>
    </location>
</feature>
<feature type="domain" description="tRNA pseudouridylate synthase B C-terminal" evidence="8">
    <location>
        <begin position="176"/>
        <end position="233"/>
    </location>
</feature>
<comment type="similarity">
    <text evidence="2 5">Belongs to the pseudouridine synthase TruB family. Type 1 subfamily.</text>
</comment>
<protein>
    <recommendedName>
        <fullName evidence="5">tRNA pseudouridine synthase B</fullName>
        <ecNumber evidence="5">5.4.99.25</ecNumber>
    </recommendedName>
    <alternativeName>
        <fullName evidence="5">tRNA pseudouridine(55) synthase</fullName>
        <shortName evidence="5">Psi55 synthase</shortName>
    </alternativeName>
    <alternativeName>
        <fullName evidence="5">tRNA pseudouridylate synthase</fullName>
    </alternativeName>
    <alternativeName>
        <fullName evidence="5">tRNA-uridine isomerase</fullName>
    </alternativeName>
</protein>
<keyword evidence="10" id="KW-1185">Reference proteome</keyword>
<evidence type="ECO:0000256" key="3">
    <source>
        <dbReference type="ARBA" id="ARBA00022694"/>
    </source>
</evidence>
<dbReference type="EMBL" id="REFO01000010">
    <property type="protein sequence ID" value="RMA97627.1"/>
    <property type="molecule type" value="Genomic_DNA"/>
</dbReference>
<comment type="caution">
    <text evidence="9">The sequence shown here is derived from an EMBL/GenBank/DDBJ whole genome shotgun (WGS) entry which is preliminary data.</text>
</comment>
<dbReference type="OrthoDB" id="9802309at2"/>
<dbReference type="PANTHER" id="PTHR13767:SF2">
    <property type="entry name" value="PSEUDOURIDYLATE SYNTHASE TRUB1"/>
    <property type="match status" value="1"/>
</dbReference>
<comment type="function">
    <text evidence="5">Responsible for synthesis of pseudouridine from uracil-55 in the psi GC loop of transfer RNAs.</text>
</comment>
<dbReference type="InterPro" id="IPR015240">
    <property type="entry name" value="tRNA_sdUridine_synth_fam1_C"/>
</dbReference>
<dbReference type="NCBIfam" id="TIGR00431">
    <property type="entry name" value="TruB"/>
    <property type="match status" value="1"/>
</dbReference>
<comment type="catalytic activity">
    <reaction evidence="1 5">
        <text>uridine(55) in tRNA = pseudouridine(55) in tRNA</text>
        <dbReference type="Rhea" id="RHEA:42532"/>
        <dbReference type="Rhea" id="RHEA-COMP:10101"/>
        <dbReference type="Rhea" id="RHEA-COMP:10102"/>
        <dbReference type="ChEBI" id="CHEBI:65314"/>
        <dbReference type="ChEBI" id="CHEBI:65315"/>
        <dbReference type="EC" id="5.4.99.25"/>
    </reaction>
</comment>
<accession>A0A3M0BKH8</accession>